<reference evidence="8" key="1">
    <citation type="submission" date="2013-12" db="EMBL/GenBank/DDBJ databases">
        <authorList>
            <person name="Omoto C.K."/>
            <person name="Sibley D."/>
            <person name="Venepally P."/>
            <person name="Hadjithomas M."/>
            <person name="Karamycheva S."/>
            <person name="Brunk B."/>
            <person name="Roos D."/>
            <person name="Caler E."/>
            <person name="Lorenzi H."/>
        </authorList>
    </citation>
    <scope>NUCLEOTIDE SEQUENCE</scope>
</reference>
<dbReference type="SUPFAM" id="SSF57938">
    <property type="entry name" value="DnaJ/Hsp40 cysteine-rich domain"/>
    <property type="match status" value="1"/>
</dbReference>
<protein>
    <submittedName>
        <fullName evidence="8">DnaJ domain protein</fullName>
    </submittedName>
</protein>
<dbReference type="OrthoDB" id="550424at2759"/>
<organism evidence="8 9">
    <name type="scientific">Gregarina niphandrodes</name>
    <name type="common">Septate eugregarine</name>
    <dbReference type="NCBI Taxonomy" id="110365"/>
    <lineage>
        <taxon>Eukaryota</taxon>
        <taxon>Sar</taxon>
        <taxon>Alveolata</taxon>
        <taxon>Apicomplexa</taxon>
        <taxon>Conoidasida</taxon>
        <taxon>Gregarinasina</taxon>
        <taxon>Eugregarinorida</taxon>
        <taxon>Gregarinidae</taxon>
        <taxon>Gregarina</taxon>
    </lineage>
</organism>
<dbReference type="PROSITE" id="PS51188">
    <property type="entry name" value="ZF_CR"/>
    <property type="match status" value="1"/>
</dbReference>
<dbReference type="SUPFAM" id="SSF49493">
    <property type="entry name" value="HSP40/DnaJ peptide-binding domain"/>
    <property type="match status" value="2"/>
</dbReference>
<evidence type="ECO:0000256" key="2">
    <source>
        <dbReference type="ARBA" id="ARBA00022737"/>
    </source>
</evidence>
<evidence type="ECO:0000256" key="6">
    <source>
        <dbReference type="SAM" id="MobiDB-lite"/>
    </source>
</evidence>
<dbReference type="GO" id="GO:0051082">
    <property type="term" value="F:unfolded protein binding"/>
    <property type="evidence" value="ECO:0007669"/>
    <property type="project" value="InterPro"/>
</dbReference>
<dbReference type="InterPro" id="IPR001305">
    <property type="entry name" value="HSP_DnaJ_Cys-rich_dom"/>
</dbReference>
<accession>A0A023B5W1</accession>
<dbReference type="GO" id="GO:0030544">
    <property type="term" value="F:Hsp70 protein binding"/>
    <property type="evidence" value="ECO:0007669"/>
    <property type="project" value="InterPro"/>
</dbReference>
<dbReference type="EMBL" id="AFNH02000652">
    <property type="protein sequence ID" value="EZG63536.1"/>
    <property type="molecule type" value="Genomic_DNA"/>
</dbReference>
<feature type="domain" description="CR-type" evidence="7">
    <location>
        <begin position="32"/>
        <end position="115"/>
    </location>
</feature>
<evidence type="ECO:0000256" key="4">
    <source>
        <dbReference type="ARBA" id="ARBA00022833"/>
    </source>
</evidence>
<evidence type="ECO:0000256" key="1">
    <source>
        <dbReference type="ARBA" id="ARBA00022723"/>
    </source>
</evidence>
<evidence type="ECO:0000313" key="9">
    <source>
        <dbReference type="Proteomes" id="UP000019763"/>
    </source>
</evidence>
<dbReference type="VEuPathDB" id="CryptoDB:GNI_086690"/>
<feature type="region of interest" description="Disordered" evidence="6">
    <location>
        <begin position="266"/>
        <end position="297"/>
    </location>
</feature>
<keyword evidence="2" id="KW-0677">Repeat</keyword>
<dbReference type="AlphaFoldDB" id="A0A023B5W1"/>
<dbReference type="Proteomes" id="UP000019763">
    <property type="component" value="Unassembled WGS sequence"/>
</dbReference>
<dbReference type="eggNOG" id="KOG0712">
    <property type="taxonomic scope" value="Eukaryota"/>
</dbReference>
<dbReference type="InterPro" id="IPR008971">
    <property type="entry name" value="HSP40/DnaJ_pept-bd"/>
</dbReference>
<dbReference type="CDD" id="cd10719">
    <property type="entry name" value="DnaJ_zf"/>
    <property type="match status" value="1"/>
</dbReference>
<keyword evidence="3 5" id="KW-0863">Zinc-finger</keyword>
<proteinExistence type="predicted"/>
<dbReference type="Gene3D" id="2.60.260.20">
    <property type="entry name" value="Urease metallochaperone UreE, N-terminal domain"/>
    <property type="match status" value="2"/>
</dbReference>
<dbReference type="Pfam" id="PF00684">
    <property type="entry name" value="DnaJ_CXXCXGXG"/>
    <property type="match status" value="1"/>
</dbReference>
<dbReference type="FunFam" id="2.60.260.20:FF:000003">
    <property type="entry name" value="DnaJ subfamily A member 2"/>
    <property type="match status" value="1"/>
</dbReference>
<dbReference type="GO" id="GO:0008270">
    <property type="term" value="F:zinc ion binding"/>
    <property type="evidence" value="ECO:0007669"/>
    <property type="project" value="UniProtKB-KW"/>
</dbReference>
<comment type="caution">
    <text evidence="8">The sequence shown here is derived from an EMBL/GenBank/DDBJ whole genome shotgun (WGS) entry which is preliminary data.</text>
</comment>
<dbReference type="InterPro" id="IPR044713">
    <property type="entry name" value="DNJA1/2-like"/>
</dbReference>
<name>A0A023B5W1_GRENI</name>
<evidence type="ECO:0000256" key="5">
    <source>
        <dbReference type="PROSITE-ProRule" id="PRU00546"/>
    </source>
</evidence>
<dbReference type="RefSeq" id="XP_011130674.1">
    <property type="nucleotide sequence ID" value="XM_011132372.1"/>
</dbReference>
<keyword evidence="9" id="KW-1185">Reference proteome</keyword>
<dbReference type="Pfam" id="PF01556">
    <property type="entry name" value="DnaJ_C"/>
    <property type="match status" value="1"/>
</dbReference>
<feature type="compositionally biased region" description="Basic and acidic residues" evidence="6">
    <location>
        <begin position="270"/>
        <end position="280"/>
    </location>
</feature>
<gene>
    <name evidence="8" type="ORF">GNI_086690</name>
</gene>
<evidence type="ECO:0000259" key="7">
    <source>
        <dbReference type="PROSITE" id="PS51188"/>
    </source>
</evidence>
<sequence>MFFGGGGRRRGPPRSDDVQSKIAFNLEDFFNGATKSMAINHDVICEECKGEGGPLDAIQKCEDCGGKGIQLLYERMGPMIRQSQAPCRACGTKGKRCAPGKQCKKCSGKGVVRERKVVEVHLPRGAPDGHRVTFTGDADQVPGQLPGDVIFNCVQRPHDVYTRRGDDLFMTKEITLKEALCGGGFYIRTLDQEEKFIQLNQTIKQDQVLAVENEGMSRNGSMFVRGNLFIRFDIKFPTLSDAEKKILEKALKGDLLKPRPDSEVLSLKYIDPKTQDRRGDDEDEYEQGPGNVQCKQA</sequence>
<evidence type="ECO:0000256" key="3">
    <source>
        <dbReference type="ARBA" id="ARBA00022771"/>
    </source>
</evidence>
<dbReference type="Gene3D" id="2.10.230.10">
    <property type="entry name" value="Heat shock protein DnaJ, cysteine-rich domain"/>
    <property type="match status" value="1"/>
</dbReference>
<dbReference type="InterPro" id="IPR002939">
    <property type="entry name" value="DnaJ_C"/>
</dbReference>
<dbReference type="CDD" id="cd10747">
    <property type="entry name" value="DnaJ_C"/>
    <property type="match status" value="1"/>
</dbReference>
<keyword evidence="1 5" id="KW-0479">Metal-binding</keyword>
<feature type="zinc finger region" description="CR-type" evidence="5">
    <location>
        <begin position="32"/>
        <end position="115"/>
    </location>
</feature>
<evidence type="ECO:0000313" key="8">
    <source>
        <dbReference type="EMBL" id="EZG63536.1"/>
    </source>
</evidence>
<dbReference type="GO" id="GO:0006457">
    <property type="term" value="P:protein folding"/>
    <property type="evidence" value="ECO:0007669"/>
    <property type="project" value="InterPro"/>
</dbReference>
<dbReference type="FunFam" id="2.10.230.10:FF:000001">
    <property type="entry name" value="DnaJ subfamily A member 2"/>
    <property type="match status" value="1"/>
</dbReference>
<dbReference type="GeneID" id="22913086"/>
<dbReference type="PANTHER" id="PTHR43888">
    <property type="entry name" value="DNAJ-LIKE-2, ISOFORM A-RELATED"/>
    <property type="match status" value="1"/>
</dbReference>
<keyword evidence="4 5" id="KW-0862">Zinc</keyword>
<dbReference type="OMA" id="FKFTHLD"/>
<dbReference type="InterPro" id="IPR036410">
    <property type="entry name" value="HSP_DnaJ_Cys-rich_dom_sf"/>
</dbReference>